<protein>
    <recommendedName>
        <fullName evidence="2">ATP-dependent DNA helicase RecG C-terminal domain-containing protein</fullName>
    </recommendedName>
</protein>
<dbReference type="AlphaFoldDB" id="A0AA49FNE6"/>
<name>A0AA49FNE6_9PROT</name>
<accession>A0AA49FNE6</accession>
<sequence>MTGYRSFVAIDGLGHRRNSIETLGRGTLKIARLMQEFGHEPPTVALRQGAVIVTFGLPGKMTGKTIGKLRGIDRETPQIALLLDKSESAVKRATRKLKEAGRLMRIGPDKGGYWKVIE</sequence>
<dbReference type="Proteomes" id="UP001234916">
    <property type="component" value="Chromosome"/>
</dbReference>
<organism evidence="1">
    <name type="scientific">Candidatus Nitricoxidivorans perseverans</name>
    <dbReference type="NCBI Taxonomy" id="2975601"/>
    <lineage>
        <taxon>Bacteria</taxon>
        <taxon>Pseudomonadati</taxon>
        <taxon>Pseudomonadota</taxon>
        <taxon>Betaproteobacteria</taxon>
        <taxon>Nitrosomonadales</taxon>
        <taxon>Sterolibacteriaceae</taxon>
        <taxon>Candidatus Nitricoxidivorans</taxon>
    </lineage>
</organism>
<proteinExistence type="predicted"/>
<dbReference type="KEGG" id="npv:OHM77_05935"/>
<reference evidence="1" key="1">
    <citation type="journal article" date="2023" name="Nat. Microbiol.">
        <title>Enrichment and characterization of a nitric oxide-reducing microbial community in a continuous bioreactor.</title>
        <authorList>
            <person name="Garrido-Amador P."/>
            <person name="Stortenbeker N."/>
            <person name="Wessels H.J.C.T."/>
            <person name="Speth D.R."/>
            <person name="Garcia-Heredia I."/>
            <person name="Kartal B."/>
        </authorList>
    </citation>
    <scope>NUCLEOTIDE SEQUENCE</scope>
    <source>
        <strain evidence="1">MAG1</strain>
    </source>
</reference>
<gene>
    <name evidence="1" type="ORF">OHM77_05935</name>
</gene>
<evidence type="ECO:0000313" key="1">
    <source>
        <dbReference type="EMBL" id="WIM06804.1"/>
    </source>
</evidence>
<evidence type="ECO:0008006" key="2">
    <source>
        <dbReference type="Google" id="ProtNLM"/>
    </source>
</evidence>
<dbReference type="EMBL" id="CP107246">
    <property type="protein sequence ID" value="WIM06804.1"/>
    <property type="molecule type" value="Genomic_DNA"/>
</dbReference>